<keyword evidence="3" id="KW-1185">Reference proteome</keyword>
<dbReference type="SMART" id="SM00987">
    <property type="entry name" value="UreE_C"/>
    <property type="match status" value="1"/>
</dbReference>
<comment type="caution">
    <text evidence="2">The sequence shown here is derived from an EMBL/GenBank/DDBJ whole genome shotgun (WGS) entry which is preliminary data.</text>
</comment>
<evidence type="ECO:0000313" key="2">
    <source>
        <dbReference type="EMBL" id="MFK2877536.1"/>
    </source>
</evidence>
<evidence type="ECO:0000313" key="3">
    <source>
        <dbReference type="Proteomes" id="UP001620339"/>
    </source>
</evidence>
<dbReference type="EMBL" id="JADIKK010000008">
    <property type="protein sequence ID" value="MFK2877536.1"/>
    <property type="molecule type" value="Genomic_DNA"/>
</dbReference>
<dbReference type="RefSeq" id="WP_404613787.1">
    <property type="nucleotide sequence ID" value="NZ_JADIKK010000008.1"/>
</dbReference>
<protein>
    <submittedName>
        <fullName evidence="2">Uracil-DNA glycosylase family protein</fullName>
    </submittedName>
</protein>
<dbReference type="Gene3D" id="3.40.470.10">
    <property type="entry name" value="Uracil-DNA glycosylase-like domain"/>
    <property type="match status" value="1"/>
</dbReference>
<name>A0ABW8J5H7_9GAMM</name>
<dbReference type="PANTHER" id="PTHR42160">
    <property type="entry name" value="URACIL-DNA GLYCOSYLASE SUPERFAMILY PROTEIN"/>
    <property type="match status" value="1"/>
</dbReference>
<organism evidence="2 3">
    <name type="scientific">Rhodanobacter hydrolyticus</name>
    <dbReference type="NCBI Taxonomy" id="2250595"/>
    <lineage>
        <taxon>Bacteria</taxon>
        <taxon>Pseudomonadati</taxon>
        <taxon>Pseudomonadota</taxon>
        <taxon>Gammaproteobacteria</taxon>
        <taxon>Lysobacterales</taxon>
        <taxon>Rhodanobacteraceae</taxon>
        <taxon>Rhodanobacter</taxon>
    </lineage>
</organism>
<dbReference type="SMART" id="SM00986">
    <property type="entry name" value="UDG"/>
    <property type="match status" value="1"/>
</dbReference>
<sequence length="203" mass="22269">MNASASNDVAAFQALLAEIRGCRICEAHLPLGPRPVLQASPQSRLLIVSQAPGRKVHETGIPFNDVSGDRLREWLGVDRSAFYDAGKTAIVPMGFCFPGTGKGGDLPPRPECAPTWHPRLLPHLQQVRLTLAIGQYAQVGLLGERRGRTLTDTVLAWREHLAHGVLPLPHPSPRNRLWLTRNPWFEAELLPVLRRQVAAALAG</sequence>
<reference evidence="2 3" key="1">
    <citation type="submission" date="2020-10" db="EMBL/GenBank/DDBJ databases">
        <title>Phylogeny of dyella-like bacteria.</title>
        <authorList>
            <person name="Fu J."/>
        </authorList>
    </citation>
    <scope>NUCLEOTIDE SEQUENCE [LARGE SCALE GENOMIC DNA]</scope>
    <source>
        <strain evidence="2 3">KACC 19113</strain>
    </source>
</reference>
<dbReference type="Pfam" id="PF03167">
    <property type="entry name" value="UDG"/>
    <property type="match status" value="1"/>
</dbReference>
<evidence type="ECO:0000259" key="1">
    <source>
        <dbReference type="SMART" id="SM00986"/>
    </source>
</evidence>
<dbReference type="Proteomes" id="UP001620339">
    <property type="component" value="Unassembled WGS sequence"/>
</dbReference>
<dbReference type="InterPro" id="IPR005122">
    <property type="entry name" value="Uracil-DNA_glycosylase-like"/>
</dbReference>
<dbReference type="InterPro" id="IPR036895">
    <property type="entry name" value="Uracil-DNA_glycosylase-like_sf"/>
</dbReference>
<feature type="domain" description="Uracil-DNA glycosylase-like" evidence="1">
    <location>
        <begin position="36"/>
        <end position="194"/>
    </location>
</feature>
<accession>A0ABW8J5H7</accession>
<dbReference type="CDD" id="cd10033">
    <property type="entry name" value="UDG_like"/>
    <property type="match status" value="1"/>
</dbReference>
<proteinExistence type="predicted"/>
<gene>
    <name evidence="2" type="ORF">ISP25_10695</name>
</gene>
<dbReference type="PANTHER" id="PTHR42160:SF1">
    <property type="entry name" value="URACIL-DNA GLYCOSYLASE SUPERFAMILY PROTEIN"/>
    <property type="match status" value="1"/>
</dbReference>
<dbReference type="InterPro" id="IPR047124">
    <property type="entry name" value="HI_0220.2"/>
</dbReference>
<dbReference type="SUPFAM" id="SSF52141">
    <property type="entry name" value="Uracil-DNA glycosylase-like"/>
    <property type="match status" value="1"/>
</dbReference>